<reference evidence="1 2" key="1">
    <citation type="submission" date="2019-07" db="EMBL/GenBank/DDBJ databases">
        <title>The draft genome sequence of Aquimarina algiphila M91.</title>
        <authorList>
            <person name="Meng X."/>
        </authorList>
    </citation>
    <scope>NUCLEOTIDE SEQUENCE [LARGE SCALE GENOMIC DNA]</scope>
    <source>
        <strain evidence="1 2">M91</strain>
    </source>
</reference>
<gene>
    <name evidence="1" type="ORF">FOF46_06625</name>
</gene>
<evidence type="ECO:0000313" key="1">
    <source>
        <dbReference type="EMBL" id="TSE09973.1"/>
    </source>
</evidence>
<name>A0A554VNM9_9FLAO</name>
<comment type="caution">
    <text evidence="1">The sequence shown here is derived from an EMBL/GenBank/DDBJ whole genome shotgun (WGS) entry which is preliminary data.</text>
</comment>
<accession>A0A554VNM9</accession>
<organism evidence="1 2">
    <name type="scientific">Aquimarina algiphila</name>
    <dbReference type="NCBI Taxonomy" id="2047982"/>
    <lineage>
        <taxon>Bacteria</taxon>
        <taxon>Pseudomonadati</taxon>
        <taxon>Bacteroidota</taxon>
        <taxon>Flavobacteriia</taxon>
        <taxon>Flavobacteriales</taxon>
        <taxon>Flavobacteriaceae</taxon>
        <taxon>Aquimarina</taxon>
    </lineage>
</organism>
<dbReference type="EMBL" id="VLNR01000010">
    <property type="protein sequence ID" value="TSE09973.1"/>
    <property type="molecule type" value="Genomic_DNA"/>
</dbReference>
<dbReference type="AlphaFoldDB" id="A0A554VNM9"/>
<proteinExistence type="predicted"/>
<sequence length="102" mass="11954">MNKYVDVLHKIVSPDTYSCDLCNLTHGNFTEKKRWKNYRENSNSEFVFMYKDQFLDTYLDLNIENLTFPAVFKKEGSVIEILFDSKVISSLSSVEDLIDLLQ</sequence>
<protein>
    <submittedName>
        <fullName evidence="1">GTPase</fullName>
    </submittedName>
</protein>
<dbReference type="OrthoDB" id="572467at2"/>
<evidence type="ECO:0000313" key="2">
    <source>
        <dbReference type="Proteomes" id="UP000318833"/>
    </source>
</evidence>
<dbReference type="Proteomes" id="UP000318833">
    <property type="component" value="Unassembled WGS sequence"/>
</dbReference>
<keyword evidence="2" id="KW-1185">Reference proteome</keyword>
<dbReference type="RefSeq" id="WP_143915903.1">
    <property type="nucleotide sequence ID" value="NZ_CANLVC010000007.1"/>
</dbReference>